<dbReference type="Proteomes" id="UP000887540">
    <property type="component" value="Unplaced"/>
</dbReference>
<evidence type="ECO:0000256" key="1">
    <source>
        <dbReference type="SAM" id="MobiDB-lite"/>
    </source>
</evidence>
<organism evidence="2 3">
    <name type="scientific">Acrobeloides nanus</name>
    <dbReference type="NCBI Taxonomy" id="290746"/>
    <lineage>
        <taxon>Eukaryota</taxon>
        <taxon>Metazoa</taxon>
        <taxon>Ecdysozoa</taxon>
        <taxon>Nematoda</taxon>
        <taxon>Chromadorea</taxon>
        <taxon>Rhabditida</taxon>
        <taxon>Tylenchina</taxon>
        <taxon>Cephalobomorpha</taxon>
        <taxon>Cephaloboidea</taxon>
        <taxon>Cephalobidae</taxon>
        <taxon>Acrobeloides</taxon>
    </lineage>
</organism>
<feature type="region of interest" description="Disordered" evidence="1">
    <location>
        <begin position="1"/>
        <end position="27"/>
    </location>
</feature>
<sequence length="27" mass="2928">IRGIPGNNDDTRSMSTTFNSSDQISDV</sequence>
<keyword evidence="2" id="KW-1185">Reference proteome</keyword>
<accession>A0A914DQI3</accession>
<dbReference type="WBParaSite" id="ACRNAN_scaffold33155.g12365.t1">
    <property type="protein sequence ID" value="ACRNAN_scaffold33155.g12365.t1"/>
    <property type="gene ID" value="ACRNAN_scaffold33155.g12365"/>
</dbReference>
<feature type="compositionally biased region" description="Polar residues" evidence="1">
    <location>
        <begin position="13"/>
        <end position="27"/>
    </location>
</feature>
<proteinExistence type="predicted"/>
<reference evidence="3" key="1">
    <citation type="submission" date="2022-11" db="UniProtKB">
        <authorList>
            <consortium name="WormBaseParasite"/>
        </authorList>
    </citation>
    <scope>IDENTIFICATION</scope>
</reference>
<evidence type="ECO:0000313" key="3">
    <source>
        <dbReference type="WBParaSite" id="ACRNAN_scaffold33155.g12365.t1"/>
    </source>
</evidence>
<protein>
    <submittedName>
        <fullName evidence="3">Uncharacterized protein</fullName>
    </submittedName>
</protein>
<dbReference type="AlphaFoldDB" id="A0A914DQI3"/>
<name>A0A914DQI3_9BILA</name>
<evidence type="ECO:0000313" key="2">
    <source>
        <dbReference type="Proteomes" id="UP000887540"/>
    </source>
</evidence>